<dbReference type="AlphaFoldDB" id="A0A151AXF9"/>
<dbReference type="InterPro" id="IPR006674">
    <property type="entry name" value="HD_domain"/>
</dbReference>
<dbReference type="EMBL" id="LTBC01000004">
    <property type="protein sequence ID" value="KYH32344.1"/>
    <property type="molecule type" value="Genomic_DNA"/>
</dbReference>
<comment type="caution">
    <text evidence="2">The sequence shown here is derived from an EMBL/GenBank/DDBJ whole genome shotgun (WGS) entry which is preliminary data.</text>
</comment>
<protein>
    <submittedName>
        <fullName evidence="2">HD domain protein</fullName>
    </submittedName>
</protein>
<evidence type="ECO:0000313" key="3">
    <source>
        <dbReference type="Proteomes" id="UP000075670"/>
    </source>
</evidence>
<dbReference type="OrthoDB" id="247014at2"/>
<dbReference type="SUPFAM" id="SSF109604">
    <property type="entry name" value="HD-domain/PDEase-like"/>
    <property type="match status" value="1"/>
</dbReference>
<evidence type="ECO:0000313" key="2">
    <source>
        <dbReference type="EMBL" id="KYH32344.1"/>
    </source>
</evidence>
<sequence length="221" mass="24755">MAPVTLEDVKRDPEVEALIVKGNEHLGAMGFTEHSHRHLSLVAKISYNVLEHLGYDRRVAELAAIAGYLHDIGNVISRQDHGQTGALLAYRILTRLGMPTVEVATIMGAIGNHEEEYGQAVNTVGAALILADKSDVHRSRVRNSDISTFDIHDRVNYAVQHSFLRVDASRRTITLELTIDLSISTPMEYFEIFLMRMMMCRRAADFLDCHFGLVVNEARLL</sequence>
<dbReference type="PATRIC" id="fig|1122241.3.peg.1649"/>
<dbReference type="Pfam" id="PF01966">
    <property type="entry name" value="HD"/>
    <property type="match status" value="1"/>
</dbReference>
<gene>
    <name evidence="2" type="ORF">MOMUL_15660</name>
</gene>
<accession>A0A151AXF9</accession>
<dbReference type="Gene3D" id="1.10.3210.10">
    <property type="entry name" value="Hypothetical protein af1432"/>
    <property type="match status" value="1"/>
</dbReference>
<dbReference type="InterPro" id="IPR003607">
    <property type="entry name" value="HD/PDEase_dom"/>
</dbReference>
<dbReference type="CDD" id="cd00077">
    <property type="entry name" value="HDc"/>
    <property type="match status" value="1"/>
</dbReference>
<organism evidence="2 3">
    <name type="scientific">Moorella mulderi DSM 14980</name>
    <dbReference type="NCBI Taxonomy" id="1122241"/>
    <lineage>
        <taxon>Bacteria</taxon>
        <taxon>Bacillati</taxon>
        <taxon>Bacillota</taxon>
        <taxon>Clostridia</taxon>
        <taxon>Neomoorellales</taxon>
        <taxon>Neomoorellaceae</taxon>
        <taxon>Neomoorella</taxon>
    </lineage>
</organism>
<dbReference type="Proteomes" id="UP000075670">
    <property type="component" value="Unassembled WGS sequence"/>
</dbReference>
<dbReference type="RefSeq" id="WP_084785541.1">
    <property type="nucleotide sequence ID" value="NZ_LTBC01000004.1"/>
</dbReference>
<feature type="domain" description="HD" evidence="1">
    <location>
        <begin position="38"/>
        <end position="118"/>
    </location>
</feature>
<reference evidence="2 3" key="1">
    <citation type="submission" date="2016-02" db="EMBL/GenBank/DDBJ databases">
        <title>Genome sequence of Moorella mulderi DSM 14980.</title>
        <authorList>
            <person name="Poehlein A."/>
            <person name="Daniel R."/>
        </authorList>
    </citation>
    <scope>NUCLEOTIDE SEQUENCE [LARGE SCALE GENOMIC DNA]</scope>
    <source>
        <strain evidence="2 3">DSM 14980</strain>
    </source>
</reference>
<name>A0A151AXF9_9FIRM</name>
<evidence type="ECO:0000259" key="1">
    <source>
        <dbReference type="Pfam" id="PF01966"/>
    </source>
</evidence>
<keyword evidence="3" id="KW-1185">Reference proteome</keyword>
<proteinExistence type="predicted"/>